<feature type="non-terminal residue" evidence="2">
    <location>
        <position position="147"/>
    </location>
</feature>
<sequence>MDKMKNVLHIQLLPLLTSVQRVSLSEIVEVYENNPEKYNFSVACNGKGPLTLKLEEFGIDYFIIPELKRNVEPVSDFRAVFKLYKIIKHNKFDIVHTHSSKTGFLGRIAARLSGTPLVIHTVHGFSFPMTTNRFAKFVFFVMEWFAK</sequence>
<dbReference type="Proteomes" id="UP000630805">
    <property type="component" value="Unassembled WGS sequence"/>
</dbReference>
<comment type="caution">
    <text evidence="2">The sequence shown here is derived from an EMBL/GenBank/DDBJ whole genome shotgun (WGS) entry which is preliminary data.</text>
</comment>
<evidence type="ECO:0000259" key="1">
    <source>
        <dbReference type="Pfam" id="PF13477"/>
    </source>
</evidence>
<evidence type="ECO:0000313" key="2">
    <source>
        <dbReference type="EMBL" id="NVO58737.1"/>
    </source>
</evidence>
<keyword evidence="3" id="KW-1185">Reference proteome</keyword>
<proteinExistence type="predicted"/>
<feature type="domain" description="Glycosyltransferase subfamily 4-like N-terminal" evidence="1">
    <location>
        <begin position="36"/>
        <end position="132"/>
    </location>
</feature>
<dbReference type="SUPFAM" id="SSF53756">
    <property type="entry name" value="UDP-Glycosyltransferase/glycogen phosphorylase"/>
    <property type="match status" value="1"/>
</dbReference>
<dbReference type="Gene3D" id="3.40.50.2000">
    <property type="entry name" value="Glycogen Phosphorylase B"/>
    <property type="match status" value="1"/>
</dbReference>
<accession>A0ABX2PX00</accession>
<dbReference type="EMBL" id="JABXWT010000117">
    <property type="protein sequence ID" value="NVO58737.1"/>
    <property type="molecule type" value="Genomic_DNA"/>
</dbReference>
<reference evidence="2 3" key="1">
    <citation type="submission" date="2020-06" db="EMBL/GenBank/DDBJ databases">
        <authorList>
            <person name="Cao W.R."/>
        </authorList>
    </citation>
    <scope>NUCLEOTIDE SEQUENCE [LARGE SCALE GENOMIC DNA]</scope>
    <source>
        <strain evidence="2 3">B1Z28</strain>
    </source>
</reference>
<name>A0ABX2PX00_9RHOB</name>
<evidence type="ECO:0000313" key="3">
    <source>
        <dbReference type="Proteomes" id="UP000630805"/>
    </source>
</evidence>
<dbReference type="Pfam" id="PF13477">
    <property type="entry name" value="Glyco_trans_4_2"/>
    <property type="match status" value="1"/>
</dbReference>
<protein>
    <submittedName>
        <fullName evidence="2">Glycosyltransferase</fullName>
    </submittedName>
</protein>
<gene>
    <name evidence="2" type="ORF">HW561_23520</name>
</gene>
<organism evidence="2 3">
    <name type="scientific">Ruegeria haliotis</name>
    <dbReference type="NCBI Taxonomy" id="2747601"/>
    <lineage>
        <taxon>Bacteria</taxon>
        <taxon>Pseudomonadati</taxon>
        <taxon>Pseudomonadota</taxon>
        <taxon>Alphaproteobacteria</taxon>
        <taxon>Rhodobacterales</taxon>
        <taxon>Roseobacteraceae</taxon>
        <taxon>Ruegeria</taxon>
    </lineage>
</organism>
<dbReference type="InterPro" id="IPR028098">
    <property type="entry name" value="Glyco_trans_4-like_N"/>
</dbReference>